<proteinExistence type="predicted"/>
<feature type="transmembrane region" description="Helical" evidence="1">
    <location>
        <begin position="350"/>
        <end position="370"/>
    </location>
</feature>
<dbReference type="Proteomes" id="UP000017837">
    <property type="component" value="Unassembled WGS sequence"/>
</dbReference>
<feature type="transmembrane region" description="Helical" evidence="1">
    <location>
        <begin position="55"/>
        <end position="77"/>
    </location>
</feature>
<feature type="transmembrane region" description="Helical" evidence="1">
    <location>
        <begin position="282"/>
        <end position="304"/>
    </location>
</feature>
<evidence type="ECO:0000259" key="2">
    <source>
        <dbReference type="Pfam" id="PF04235"/>
    </source>
</evidence>
<feature type="transmembrane region" description="Helical" evidence="1">
    <location>
        <begin position="239"/>
        <end position="257"/>
    </location>
</feature>
<dbReference type="AlphaFoldDB" id="V4NU18"/>
<feature type="transmembrane region" description="Helical" evidence="1">
    <location>
        <begin position="316"/>
        <end position="338"/>
    </location>
</feature>
<reference evidence="3 4" key="1">
    <citation type="journal article" date="2014" name="Nature">
        <title>Sequential evolution of bacterial morphology by co-option of a developmental regulator.</title>
        <authorList>
            <person name="Jiang C."/>
            <person name="Brown P.J."/>
            <person name="Ducret A."/>
            <person name="Brun Y.V."/>
        </authorList>
    </citation>
    <scope>NUCLEOTIDE SEQUENCE [LARGE SCALE GENOMIC DNA]</scope>
    <source>
        <strain evidence="3 4">DSM 16100</strain>
    </source>
</reference>
<dbReference type="PANTHER" id="PTHR30590:SF2">
    <property type="entry name" value="INNER MEMBRANE PROTEIN"/>
    <property type="match status" value="1"/>
</dbReference>
<sequence length="402" mass="45389">MTTSKPSFVPRMEGLDALRGFALMGLFFVHMPELYELYWAHPVTDPVQLMWHDTIFTIFAGKSFALLALCFGVSFFIIMDRAGKRGVDFTGRFVWRLVLLGVIGVLHGLWYRGDVLEVLALMGLFLIPFYRLKSNAIILILATFFLLQPLIIVQMISAFNGATWANTPPDYWTAPTPDAYLTGKSLIETIRINWVDGHPFKWDFMLKAGRLSQILGLSLVGMVLGRIDFFGQPEKFRTLRLTALTIAAAVTVGLWRGKPSLITLIPTSDAVFMPRSLWDSMLSGWFDLSLMTVLMMGFLSLYYSFGHKVLNLLAPVGRMTLTLYVGQSLIFVPVFYSFGLGMHATMLQSTAVLIAIVVFAFQVAFAHLWFKAFLYGPLEWLWRAGTYLTLQVPFIRRTQASL</sequence>
<gene>
    <name evidence="3" type="ORF">ABENE_19240</name>
</gene>
<dbReference type="RefSeq" id="WP_018080649.1">
    <property type="nucleotide sequence ID" value="NZ_AQWM01000002.1"/>
</dbReference>
<feature type="transmembrane region" description="Helical" evidence="1">
    <location>
        <begin position="208"/>
        <end position="227"/>
    </location>
</feature>
<dbReference type="Pfam" id="PF04235">
    <property type="entry name" value="DUF418"/>
    <property type="match status" value="1"/>
</dbReference>
<dbReference type="InterPro" id="IPR052529">
    <property type="entry name" value="Bact_Transport_Assoc"/>
</dbReference>
<evidence type="ECO:0000313" key="3">
    <source>
        <dbReference type="EMBL" id="ESQ85317.1"/>
    </source>
</evidence>
<feature type="transmembrane region" description="Helical" evidence="1">
    <location>
        <begin position="139"/>
        <end position="159"/>
    </location>
</feature>
<evidence type="ECO:0000313" key="4">
    <source>
        <dbReference type="Proteomes" id="UP000017837"/>
    </source>
</evidence>
<feature type="transmembrane region" description="Helical" evidence="1">
    <location>
        <begin position="115"/>
        <end position="132"/>
    </location>
</feature>
<evidence type="ECO:0000256" key="1">
    <source>
        <dbReference type="SAM" id="Phobius"/>
    </source>
</evidence>
<dbReference type="eggNOG" id="COG2311">
    <property type="taxonomic scope" value="Bacteria"/>
</dbReference>
<comment type="caution">
    <text evidence="3">The sequence shown here is derived from an EMBL/GenBank/DDBJ whole genome shotgun (WGS) entry which is preliminary data.</text>
</comment>
<dbReference type="EMBL" id="AWGB01000061">
    <property type="protein sequence ID" value="ESQ85317.1"/>
    <property type="molecule type" value="Genomic_DNA"/>
</dbReference>
<keyword evidence="1" id="KW-0472">Membrane</keyword>
<keyword evidence="4" id="KW-1185">Reference proteome</keyword>
<keyword evidence="1" id="KW-0812">Transmembrane</keyword>
<organism evidence="3 4">
    <name type="scientific">Asticcacaulis benevestitus DSM 16100 = ATCC BAA-896</name>
    <dbReference type="NCBI Taxonomy" id="1121022"/>
    <lineage>
        <taxon>Bacteria</taxon>
        <taxon>Pseudomonadati</taxon>
        <taxon>Pseudomonadota</taxon>
        <taxon>Alphaproteobacteria</taxon>
        <taxon>Caulobacterales</taxon>
        <taxon>Caulobacteraceae</taxon>
        <taxon>Asticcacaulis</taxon>
    </lineage>
</organism>
<feature type="domain" description="DUF418" evidence="2">
    <location>
        <begin position="224"/>
        <end position="388"/>
    </location>
</feature>
<accession>V4NU18</accession>
<keyword evidence="1" id="KW-1133">Transmembrane helix</keyword>
<protein>
    <recommendedName>
        <fullName evidence="2">DUF418 domain-containing protein</fullName>
    </recommendedName>
</protein>
<dbReference type="PATRIC" id="fig|1121022.4.peg.3943"/>
<name>V4NU18_9CAUL</name>
<dbReference type="InterPro" id="IPR007349">
    <property type="entry name" value="DUF418"/>
</dbReference>
<dbReference type="PANTHER" id="PTHR30590">
    <property type="entry name" value="INNER MEMBRANE PROTEIN"/>
    <property type="match status" value="1"/>
</dbReference>
<feature type="transmembrane region" description="Helical" evidence="1">
    <location>
        <begin position="21"/>
        <end position="40"/>
    </location>
</feature>
<feature type="transmembrane region" description="Helical" evidence="1">
    <location>
        <begin position="89"/>
        <end position="109"/>
    </location>
</feature>